<dbReference type="NCBIfam" id="NF041196">
    <property type="entry name" value="ScbR_bind_reg"/>
    <property type="match status" value="1"/>
</dbReference>
<dbReference type="PANTHER" id="PTHR47506:SF1">
    <property type="entry name" value="HTH-TYPE TRANSCRIPTIONAL REGULATOR YJDC"/>
    <property type="match status" value="1"/>
</dbReference>
<evidence type="ECO:0000259" key="5">
    <source>
        <dbReference type="PROSITE" id="PS50977"/>
    </source>
</evidence>
<name>A0A3N2C0L3_9MICO</name>
<keyword evidence="2 4" id="KW-0238">DNA-binding</keyword>
<dbReference type="InterPro" id="IPR047923">
    <property type="entry name" value="ArpA-like"/>
</dbReference>
<dbReference type="SUPFAM" id="SSF46689">
    <property type="entry name" value="Homeodomain-like"/>
    <property type="match status" value="1"/>
</dbReference>
<keyword evidence="1" id="KW-0805">Transcription regulation</keyword>
<dbReference type="RefSeq" id="WP_085510310.1">
    <property type="nucleotide sequence ID" value="NZ_FXAP01000001.1"/>
</dbReference>
<evidence type="ECO:0000313" key="7">
    <source>
        <dbReference type="Proteomes" id="UP000266915"/>
    </source>
</evidence>
<comment type="caution">
    <text evidence="6">The sequence shown here is derived from an EMBL/GenBank/DDBJ whole genome shotgun (WGS) entry which is preliminary data.</text>
</comment>
<dbReference type="PROSITE" id="PS50977">
    <property type="entry name" value="HTH_TETR_2"/>
    <property type="match status" value="1"/>
</dbReference>
<dbReference type="InterPro" id="IPR054126">
    <property type="entry name" value="CprB_TetR_C"/>
</dbReference>
<dbReference type="InterPro" id="IPR036271">
    <property type="entry name" value="Tet_transcr_reg_TetR-rel_C_sf"/>
</dbReference>
<dbReference type="SUPFAM" id="SSF48498">
    <property type="entry name" value="Tetracyclin repressor-like, C-terminal domain"/>
    <property type="match status" value="1"/>
</dbReference>
<dbReference type="EMBL" id="RKHL01000001">
    <property type="protein sequence ID" value="ROR81049.1"/>
    <property type="molecule type" value="Genomic_DNA"/>
</dbReference>
<dbReference type="InterPro" id="IPR001647">
    <property type="entry name" value="HTH_TetR"/>
</dbReference>
<evidence type="ECO:0000256" key="1">
    <source>
        <dbReference type="ARBA" id="ARBA00023015"/>
    </source>
</evidence>
<keyword evidence="7" id="KW-1185">Reference proteome</keyword>
<gene>
    <name evidence="6" type="ORF">EDD42_1096</name>
</gene>
<dbReference type="Proteomes" id="UP000266915">
    <property type="component" value="Unassembled WGS sequence"/>
</dbReference>
<evidence type="ECO:0000256" key="3">
    <source>
        <dbReference type="ARBA" id="ARBA00023163"/>
    </source>
</evidence>
<dbReference type="AlphaFoldDB" id="A0A3N2C0L3"/>
<dbReference type="Pfam" id="PF21935">
    <property type="entry name" value="TetR_C_45"/>
    <property type="match status" value="1"/>
</dbReference>
<keyword evidence="3" id="KW-0804">Transcription</keyword>
<organism evidence="6 7">
    <name type="scientific">Plantibacter flavus</name>
    <dbReference type="NCBI Taxonomy" id="150123"/>
    <lineage>
        <taxon>Bacteria</taxon>
        <taxon>Bacillati</taxon>
        <taxon>Actinomycetota</taxon>
        <taxon>Actinomycetes</taxon>
        <taxon>Micrococcales</taxon>
        <taxon>Microbacteriaceae</taxon>
        <taxon>Plantibacter</taxon>
    </lineage>
</organism>
<evidence type="ECO:0000313" key="6">
    <source>
        <dbReference type="EMBL" id="ROR81049.1"/>
    </source>
</evidence>
<dbReference type="InterPro" id="IPR023772">
    <property type="entry name" value="DNA-bd_HTH_TetR-type_CS"/>
</dbReference>
<accession>A0A3N2C0L3</accession>
<dbReference type="InterPro" id="IPR009057">
    <property type="entry name" value="Homeodomain-like_sf"/>
</dbReference>
<sequence>MPGTRRTPTQERGQVTQDAIVEGAATVFDRIGYGNASLSMIAEASGISQGSMYFHFKSKEQIALAVIHEQHDRSMPLMARVSEQYGGVLERLIRVSRAIVDQLENDPVVRAGIRLTLDEGSLSQPAGAFYEEWISGTAAQLDVALQAGDLVSSMSAPDLARTLIGFFTGVQLTAQATAGRSDIAASVDRMWRLAIDAIVPETLRAAATRVREDAFGAPGDVRPTRPAASM</sequence>
<evidence type="ECO:0000256" key="4">
    <source>
        <dbReference type="PROSITE-ProRule" id="PRU00335"/>
    </source>
</evidence>
<dbReference type="PRINTS" id="PR00455">
    <property type="entry name" value="HTHTETR"/>
</dbReference>
<dbReference type="PANTHER" id="PTHR47506">
    <property type="entry name" value="TRANSCRIPTIONAL REGULATORY PROTEIN"/>
    <property type="match status" value="1"/>
</dbReference>
<feature type="domain" description="HTH tetR-type" evidence="5">
    <location>
        <begin position="14"/>
        <end position="74"/>
    </location>
</feature>
<feature type="DNA-binding region" description="H-T-H motif" evidence="4">
    <location>
        <begin position="37"/>
        <end position="56"/>
    </location>
</feature>
<protein>
    <submittedName>
        <fullName evidence="6">TetR family transcriptional regulator</fullName>
    </submittedName>
</protein>
<dbReference type="GO" id="GO:0003677">
    <property type="term" value="F:DNA binding"/>
    <property type="evidence" value="ECO:0007669"/>
    <property type="project" value="UniProtKB-UniRule"/>
</dbReference>
<dbReference type="Gene3D" id="1.10.357.10">
    <property type="entry name" value="Tetracycline Repressor, domain 2"/>
    <property type="match status" value="1"/>
</dbReference>
<dbReference type="Pfam" id="PF00440">
    <property type="entry name" value="TetR_N"/>
    <property type="match status" value="1"/>
</dbReference>
<proteinExistence type="predicted"/>
<reference evidence="6 7" key="1">
    <citation type="submission" date="2018-11" db="EMBL/GenBank/DDBJ databases">
        <title>Sequencing the genomes of 1000 actinobacteria strains.</title>
        <authorList>
            <person name="Klenk H.-P."/>
        </authorList>
    </citation>
    <scope>NUCLEOTIDE SEQUENCE [LARGE SCALE GENOMIC DNA]</scope>
    <source>
        <strain evidence="6 7">DSM 14012</strain>
    </source>
</reference>
<evidence type="ECO:0000256" key="2">
    <source>
        <dbReference type="ARBA" id="ARBA00023125"/>
    </source>
</evidence>
<dbReference type="PROSITE" id="PS01081">
    <property type="entry name" value="HTH_TETR_1"/>
    <property type="match status" value="1"/>
</dbReference>